<dbReference type="PANTHER" id="PTHR38043">
    <property type="entry name" value="PROTEIN HEMX"/>
    <property type="match status" value="1"/>
</dbReference>
<evidence type="ECO:0000256" key="2">
    <source>
        <dbReference type="SAM" id="MobiDB-lite"/>
    </source>
</evidence>
<keyword evidence="1" id="KW-0175">Coiled coil</keyword>
<keyword evidence="4" id="KW-0489">Methyltransferase</keyword>
<dbReference type="InterPro" id="IPR007470">
    <property type="entry name" value="HemX"/>
</dbReference>
<feature type="coiled-coil region" evidence="1">
    <location>
        <begin position="110"/>
        <end position="137"/>
    </location>
</feature>
<dbReference type="RefSeq" id="WP_066130536.1">
    <property type="nucleotide sequence ID" value="NZ_FKIF01000007.1"/>
</dbReference>
<gene>
    <name evidence="4" type="primary">hemX</name>
    <name evidence="4" type="ORF">SAMEA3906486_03862</name>
</gene>
<feature type="compositionally biased region" description="Low complexity" evidence="2">
    <location>
        <begin position="13"/>
        <end position="27"/>
    </location>
</feature>
<keyword evidence="3" id="KW-0812">Transmembrane</keyword>
<dbReference type="AlphaFoldDB" id="A0A157SNI6"/>
<feature type="region of interest" description="Disordered" evidence="2">
    <location>
        <begin position="236"/>
        <end position="263"/>
    </location>
</feature>
<keyword evidence="3" id="KW-0472">Membrane</keyword>
<dbReference type="OrthoDB" id="9787650at2"/>
<feature type="compositionally biased region" description="Polar residues" evidence="2">
    <location>
        <begin position="1"/>
        <end position="12"/>
    </location>
</feature>
<evidence type="ECO:0000256" key="1">
    <source>
        <dbReference type="SAM" id="Coils"/>
    </source>
</evidence>
<organism evidence="4 5">
    <name type="scientific">Bordetella ansorpii</name>
    <dbReference type="NCBI Taxonomy" id="288768"/>
    <lineage>
        <taxon>Bacteria</taxon>
        <taxon>Pseudomonadati</taxon>
        <taxon>Pseudomonadota</taxon>
        <taxon>Betaproteobacteria</taxon>
        <taxon>Burkholderiales</taxon>
        <taxon>Alcaligenaceae</taxon>
        <taxon>Bordetella</taxon>
    </lineage>
</organism>
<dbReference type="EMBL" id="FKIF01000007">
    <property type="protein sequence ID" value="SAI71972.1"/>
    <property type="molecule type" value="Genomic_DNA"/>
</dbReference>
<dbReference type="GO" id="GO:0032259">
    <property type="term" value="P:methylation"/>
    <property type="evidence" value="ECO:0007669"/>
    <property type="project" value="UniProtKB-KW"/>
</dbReference>
<feature type="compositionally biased region" description="Low complexity" evidence="2">
    <location>
        <begin position="253"/>
        <end position="263"/>
    </location>
</feature>
<feature type="transmembrane region" description="Helical" evidence="3">
    <location>
        <begin position="53"/>
        <end position="73"/>
    </location>
</feature>
<dbReference type="GO" id="GO:0004851">
    <property type="term" value="F:uroporphyrin-III C-methyltransferase activity"/>
    <property type="evidence" value="ECO:0007669"/>
    <property type="project" value="UniProtKB-EC"/>
</dbReference>
<sequence>MTDNTSDIRPTTPSDASGGATPAASPSSVPPSRPGTPAKPAKPPRPRSVSSTLITAFVIVVLLAIGLGGALWAQRRQAMKTGQEVAARLDQMNRELALARQDGRQALALAQAQTNQVADLEGRIRDVQTQNSALQQAWQTFSSGANDEILVNDVERMVTLASQQLRLAGNVNNAIVALETAQSRLAQADRPRLAGLQQSINGDLDRLRAVTTVDIPAQSARIERLIALVSRAPMLVPDDAAPNPQPDDYKTDATPAQPAAAPVAELPADAPWWQRWRVEVESWPSRAGQAVAHELGDLIRVQRVDEPAALLLSPEQAATVRSTLRQRLMTVQLAMLMRQQPIWKTELDNVQDTLARYFDTRSPDTAAARALARDLSQVEIAVKVPDVSDSLSTLAALRAAGNQADGQD</sequence>
<dbReference type="EC" id="2.1.1.107" evidence="4"/>
<proteinExistence type="predicted"/>
<evidence type="ECO:0000256" key="3">
    <source>
        <dbReference type="SAM" id="Phobius"/>
    </source>
</evidence>
<protein>
    <submittedName>
        <fullName evidence="4">Uroporphyrin-III C-methyltransferase</fullName>
        <ecNumber evidence="4">2.1.1.107</ecNumber>
    </submittedName>
</protein>
<dbReference type="Proteomes" id="UP000076848">
    <property type="component" value="Unassembled WGS sequence"/>
</dbReference>
<evidence type="ECO:0000313" key="5">
    <source>
        <dbReference type="Proteomes" id="UP000076848"/>
    </source>
</evidence>
<name>A0A157SNI6_9BORD</name>
<dbReference type="PANTHER" id="PTHR38043:SF1">
    <property type="entry name" value="PROTEIN HEMX"/>
    <property type="match status" value="1"/>
</dbReference>
<reference evidence="4 5" key="1">
    <citation type="submission" date="2016-04" db="EMBL/GenBank/DDBJ databases">
        <authorList>
            <consortium name="Pathogen Informatics"/>
        </authorList>
    </citation>
    <scope>NUCLEOTIDE SEQUENCE [LARGE SCALE GENOMIC DNA]</scope>
    <source>
        <strain evidence="4 5">H050680373</strain>
    </source>
</reference>
<evidence type="ECO:0000313" key="4">
    <source>
        <dbReference type="EMBL" id="SAI71972.1"/>
    </source>
</evidence>
<feature type="region of interest" description="Disordered" evidence="2">
    <location>
        <begin position="1"/>
        <end position="48"/>
    </location>
</feature>
<accession>A0A157SNI6</accession>
<dbReference type="Pfam" id="PF04375">
    <property type="entry name" value="HemX"/>
    <property type="match status" value="1"/>
</dbReference>
<dbReference type="STRING" id="288768.SAMEA3906486_03862"/>
<keyword evidence="5" id="KW-1185">Reference proteome</keyword>
<keyword evidence="4" id="KW-0808">Transferase</keyword>
<keyword evidence="3" id="KW-1133">Transmembrane helix</keyword>